<dbReference type="SUPFAM" id="SSF51695">
    <property type="entry name" value="PLC-like phosphodiesterases"/>
    <property type="match status" value="1"/>
</dbReference>
<name>A0A1Q9LP36_9PSEU</name>
<dbReference type="Pfam" id="PF26146">
    <property type="entry name" value="PI-PLC_X"/>
    <property type="match status" value="1"/>
</dbReference>
<dbReference type="InterPro" id="IPR017946">
    <property type="entry name" value="PLC-like_Pdiesterase_TIM-brl"/>
</dbReference>
<comment type="caution">
    <text evidence="7">The sequence shown here is derived from an EMBL/GenBank/DDBJ whole genome shotgun (WGS) entry which is preliminary data.</text>
</comment>
<dbReference type="GO" id="GO:0004436">
    <property type="term" value="F:phosphatidylinositol diacylglycerol-lyase activity"/>
    <property type="evidence" value="ECO:0007669"/>
    <property type="project" value="UniProtKB-EC"/>
</dbReference>
<dbReference type="AlphaFoldDB" id="A0A1Q9LP36"/>
<dbReference type="STRING" id="1193682.BJP25_16360"/>
<evidence type="ECO:0000256" key="3">
    <source>
        <dbReference type="ARBA" id="ARBA00019758"/>
    </source>
</evidence>
<gene>
    <name evidence="7" type="ORF">BJP25_16360</name>
</gene>
<evidence type="ECO:0000256" key="2">
    <source>
        <dbReference type="ARBA" id="ARBA00012581"/>
    </source>
</evidence>
<evidence type="ECO:0000313" key="7">
    <source>
        <dbReference type="EMBL" id="OLR93806.1"/>
    </source>
</evidence>
<evidence type="ECO:0000313" key="8">
    <source>
        <dbReference type="Proteomes" id="UP000186040"/>
    </source>
</evidence>
<dbReference type="RefSeq" id="WP_075974705.1">
    <property type="nucleotide sequence ID" value="NZ_MKQR01000009.1"/>
</dbReference>
<accession>A0A1Q9LP36</accession>
<dbReference type="EC" id="4.6.1.13" evidence="2"/>
<dbReference type="InterPro" id="IPR006311">
    <property type="entry name" value="TAT_signal"/>
</dbReference>
<dbReference type="GO" id="GO:0006629">
    <property type="term" value="P:lipid metabolic process"/>
    <property type="evidence" value="ECO:0007669"/>
    <property type="project" value="InterPro"/>
</dbReference>
<dbReference type="Proteomes" id="UP000186040">
    <property type="component" value="Unassembled WGS sequence"/>
</dbReference>
<dbReference type="GO" id="GO:0008081">
    <property type="term" value="F:phosphoric diester hydrolase activity"/>
    <property type="evidence" value="ECO:0007669"/>
    <property type="project" value="InterPro"/>
</dbReference>
<dbReference type="PANTHER" id="PTHR13593">
    <property type="match status" value="1"/>
</dbReference>
<dbReference type="InterPro" id="IPR051057">
    <property type="entry name" value="PI-PLC_domain"/>
</dbReference>
<dbReference type="InterPro" id="IPR000909">
    <property type="entry name" value="PLipase_C_PInositol-sp_X_dom"/>
</dbReference>
<dbReference type="PANTHER" id="PTHR13593:SF113">
    <property type="entry name" value="SI:DKEY-266F7.9"/>
    <property type="match status" value="1"/>
</dbReference>
<protein>
    <recommendedName>
        <fullName evidence="3">1-phosphatidylinositol phosphodiesterase</fullName>
        <ecNumber evidence="2">4.6.1.13</ecNumber>
    </recommendedName>
    <alternativeName>
        <fullName evidence="4">Phosphatidylinositol diacylglycerol-lyase</fullName>
    </alternativeName>
    <alternativeName>
        <fullName evidence="5">Phosphatidylinositol-specific phospholipase C</fullName>
    </alternativeName>
</protein>
<feature type="domain" description="Phosphatidylinositol-specific phospholipase C X" evidence="6">
    <location>
        <begin position="46"/>
        <end position="182"/>
    </location>
</feature>
<comment type="catalytic activity">
    <reaction evidence="1">
        <text>a 1,2-diacyl-sn-glycero-3-phospho-(1D-myo-inositol) = 1D-myo-inositol 1,2-cyclic phosphate + a 1,2-diacyl-sn-glycerol</text>
        <dbReference type="Rhea" id="RHEA:17093"/>
        <dbReference type="ChEBI" id="CHEBI:17815"/>
        <dbReference type="ChEBI" id="CHEBI:57880"/>
        <dbReference type="ChEBI" id="CHEBI:58484"/>
        <dbReference type="EC" id="4.6.1.13"/>
    </reaction>
</comment>
<keyword evidence="8" id="KW-1185">Reference proteome</keyword>
<dbReference type="CDD" id="cd08586">
    <property type="entry name" value="PI-PLCc_BcPLC_like"/>
    <property type="match status" value="1"/>
</dbReference>
<proteinExistence type="predicted"/>
<evidence type="ECO:0000256" key="4">
    <source>
        <dbReference type="ARBA" id="ARBA00030474"/>
    </source>
</evidence>
<dbReference type="OrthoDB" id="7191982at2"/>
<dbReference type="SMART" id="SM00148">
    <property type="entry name" value="PLCXc"/>
    <property type="match status" value="1"/>
</dbReference>
<dbReference type="PROSITE" id="PS50007">
    <property type="entry name" value="PIPLC_X_DOMAIN"/>
    <property type="match status" value="1"/>
</dbReference>
<sequence length="293" mass="30708">MGALLSRRGLLVGAAAGAVGVALGGRVASAAVVPGAADWMGALGSSTPLTRVSIPGTHGSGTRVGGAAVANQDLSIGEQLAAGVRFLDIRCRLFEGSFSLHHSSFYQRLNFDDVLVACRDFLAAHPGEVVLMRVKQEYSTESDAAFGAVFAGYAQRYPGLLRTGSAVPSVGEARGQVVVVSDNGGVPGIGWNSPAVDLSDDYDIATLADLENRKWPGVAAHFDAARAAGAEKLFITFTSSWGWALWPRDADRAIWPKVSGYLDALETAVVGVVPVDFTTAAKARQVYRLNFGR</sequence>
<evidence type="ECO:0000256" key="5">
    <source>
        <dbReference type="ARBA" id="ARBA00030782"/>
    </source>
</evidence>
<organism evidence="7 8">
    <name type="scientific">Actinokineospora bangkokensis</name>
    <dbReference type="NCBI Taxonomy" id="1193682"/>
    <lineage>
        <taxon>Bacteria</taxon>
        <taxon>Bacillati</taxon>
        <taxon>Actinomycetota</taxon>
        <taxon>Actinomycetes</taxon>
        <taxon>Pseudonocardiales</taxon>
        <taxon>Pseudonocardiaceae</taxon>
        <taxon>Actinokineospora</taxon>
    </lineage>
</organism>
<evidence type="ECO:0000256" key="1">
    <source>
        <dbReference type="ARBA" id="ARBA00001316"/>
    </source>
</evidence>
<reference evidence="7 8" key="1">
    <citation type="submission" date="2016-10" db="EMBL/GenBank/DDBJ databases">
        <title>The Draft Genome Sequence of Actinokineospora bangkokensis 44EHWT reveals the biosynthetic pathway of antifungal compounds Thailandins with unusual extender unit butylmalonyl-CoA.</title>
        <authorList>
            <person name="Greule A."/>
            <person name="Intra B."/>
            <person name="Flemming S."/>
            <person name="Rommel M.G."/>
            <person name="Panbangred W."/>
            <person name="Bechthold A."/>
        </authorList>
    </citation>
    <scope>NUCLEOTIDE SEQUENCE [LARGE SCALE GENOMIC DNA]</scope>
    <source>
        <strain evidence="7 8">44EHW</strain>
    </source>
</reference>
<evidence type="ECO:0000259" key="6">
    <source>
        <dbReference type="SMART" id="SM00148"/>
    </source>
</evidence>
<dbReference type="PROSITE" id="PS51318">
    <property type="entry name" value="TAT"/>
    <property type="match status" value="1"/>
</dbReference>
<dbReference type="EMBL" id="MKQR01000009">
    <property type="protein sequence ID" value="OLR93806.1"/>
    <property type="molecule type" value="Genomic_DNA"/>
</dbReference>
<dbReference type="Gene3D" id="3.20.20.190">
    <property type="entry name" value="Phosphatidylinositol (PI) phosphodiesterase"/>
    <property type="match status" value="1"/>
</dbReference>